<accession>A0A508WSY3</accession>
<feature type="region of interest" description="Disordered" evidence="1">
    <location>
        <begin position="44"/>
        <end position="73"/>
    </location>
</feature>
<feature type="compositionally biased region" description="Basic residues" evidence="1">
    <location>
        <begin position="61"/>
        <end position="73"/>
    </location>
</feature>
<dbReference type="Proteomes" id="UP000507954">
    <property type="component" value="Unassembled WGS sequence"/>
</dbReference>
<organism evidence="2 3">
    <name type="scientific">Sinorhizobium medicae</name>
    <dbReference type="NCBI Taxonomy" id="110321"/>
    <lineage>
        <taxon>Bacteria</taxon>
        <taxon>Pseudomonadati</taxon>
        <taxon>Pseudomonadota</taxon>
        <taxon>Alphaproteobacteria</taxon>
        <taxon>Hyphomicrobiales</taxon>
        <taxon>Rhizobiaceae</taxon>
        <taxon>Sinorhizobium/Ensifer group</taxon>
        <taxon>Sinorhizobium</taxon>
    </lineage>
</organism>
<evidence type="ECO:0000313" key="2">
    <source>
        <dbReference type="EMBL" id="VTZ60454.1"/>
    </source>
</evidence>
<reference evidence="2 3" key="1">
    <citation type="submission" date="2019-06" db="EMBL/GenBank/DDBJ databases">
        <authorList>
            <person name="Le Quere A."/>
            <person name="Colella S."/>
        </authorList>
    </citation>
    <scope>NUCLEOTIDE SEQUENCE [LARGE SCALE GENOMIC DNA]</scope>
    <source>
        <strain evidence="2">EmedicaeMD41</strain>
    </source>
</reference>
<sequence length="73" mass="8479">MSADLPEKYSSFNGDKDTLETMRIQYNTDLKSLGLRLYGFDSRRPHQKQLEYHPGPGRLRPPVHRSPHSLKGR</sequence>
<dbReference type="AlphaFoldDB" id="A0A508WSY3"/>
<evidence type="ECO:0000256" key="1">
    <source>
        <dbReference type="SAM" id="MobiDB-lite"/>
    </source>
</evidence>
<protein>
    <submittedName>
        <fullName evidence="2">Uncharacterized protein</fullName>
    </submittedName>
</protein>
<name>A0A508WSY3_9HYPH</name>
<proteinExistence type="predicted"/>
<gene>
    <name evidence="2" type="ORF">EMEDMD4_160035</name>
</gene>
<dbReference type="EMBL" id="CABFNB010000068">
    <property type="protein sequence ID" value="VTZ60454.1"/>
    <property type="molecule type" value="Genomic_DNA"/>
</dbReference>
<evidence type="ECO:0000313" key="3">
    <source>
        <dbReference type="Proteomes" id="UP000507954"/>
    </source>
</evidence>